<dbReference type="Proteomes" id="UP000799444">
    <property type="component" value="Unassembled WGS sequence"/>
</dbReference>
<sequence length="167" mass="17664">MDMFAACRCMIGTTDGRDWLRLASARPPLLAVCESARSGGEEAHPNPPTRPPSPYFCLIVLLVLLELHLCASLTRYQRGAEESAQREGTPARQYRPPPAGPPARCTPRSALKQQELHDHVPGGACSNLAAGVLQCCSPAAGALQERPLPRPVALSAAARIPAGAALL</sequence>
<gene>
    <name evidence="2" type="ORF">EJ04DRAFT_602294</name>
</gene>
<comment type="caution">
    <text evidence="2">The sequence shown here is derived from an EMBL/GenBank/DDBJ whole genome shotgun (WGS) entry which is preliminary data.</text>
</comment>
<keyword evidence="3" id="KW-1185">Reference proteome</keyword>
<accession>A0A9P4QY63</accession>
<evidence type="ECO:0000313" key="2">
    <source>
        <dbReference type="EMBL" id="KAF2734615.1"/>
    </source>
</evidence>
<evidence type="ECO:0000256" key="1">
    <source>
        <dbReference type="SAM" id="MobiDB-lite"/>
    </source>
</evidence>
<proteinExistence type="predicted"/>
<organism evidence="2 3">
    <name type="scientific">Polyplosphaeria fusca</name>
    <dbReference type="NCBI Taxonomy" id="682080"/>
    <lineage>
        <taxon>Eukaryota</taxon>
        <taxon>Fungi</taxon>
        <taxon>Dikarya</taxon>
        <taxon>Ascomycota</taxon>
        <taxon>Pezizomycotina</taxon>
        <taxon>Dothideomycetes</taxon>
        <taxon>Pleosporomycetidae</taxon>
        <taxon>Pleosporales</taxon>
        <taxon>Tetraplosphaeriaceae</taxon>
        <taxon>Polyplosphaeria</taxon>
    </lineage>
</organism>
<dbReference type="EMBL" id="ML996145">
    <property type="protein sequence ID" value="KAF2734615.1"/>
    <property type="molecule type" value="Genomic_DNA"/>
</dbReference>
<evidence type="ECO:0000313" key="3">
    <source>
        <dbReference type="Proteomes" id="UP000799444"/>
    </source>
</evidence>
<dbReference type="AlphaFoldDB" id="A0A9P4QY63"/>
<feature type="region of interest" description="Disordered" evidence="1">
    <location>
        <begin position="80"/>
        <end position="107"/>
    </location>
</feature>
<name>A0A9P4QY63_9PLEO</name>
<reference evidence="2" key="1">
    <citation type="journal article" date="2020" name="Stud. Mycol.">
        <title>101 Dothideomycetes genomes: a test case for predicting lifestyles and emergence of pathogens.</title>
        <authorList>
            <person name="Haridas S."/>
            <person name="Albert R."/>
            <person name="Binder M."/>
            <person name="Bloem J."/>
            <person name="Labutti K."/>
            <person name="Salamov A."/>
            <person name="Andreopoulos B."/>
            <person name="Baker S."/>
            <person name="Barry K."/>
            <person name="Bills G."/>
            <person name="Bluhm B."/>
            <person name="Cannon C."/>
            <person name="Castanera R."/>
            <person name="Culley D."/>
            <person name="Daum C."/>
            <person name="Ezra D."/>
            <person name="Gonzalez J."/>
            <person name="Henrissat B."/>
            <person name="Kuo A."/>
            <person name="Liang C."/>
            <person name="Lipzen A."/>
            <person name="Lutzoni F."/>
            <person name="Magnuson J."/>
            <person name="Mondo S."/>
            <person name="Nolan M."/>
            <person name="Ohm R."/>
            <person name="Pangilinan J."/>
            <person name="Park H.-J."/>
            <person name="Ramirez L."/>
            <person name="Alfaro M."/>
            <person name="Sun H."/>
            <person name="Tritt A."/>
            <person name="Yoshinaga Y."/>
            <person name="Zwiers L.-H."/>
            <person name="Turgeon B."/>
            <person name="Goodwin S."/>
            <person name="Spatafora J."/>
            <person name="Crous P."/>
            <person name="Grigoriev I."/>
        </authorList>
    </citation>
    <scope>NUCLEOTIDE SEQUENCE</scope>
    <source>
        <strain evidence="2">CBS 125425</strain>
    </source>
</reference>
<protein>
    <submittedName>
        <fullName evidence="2">Uncharacterized protein</fullName>
    </submittedName>
</protein>